<dbReference type="Pfam" id="PF19698">
    <property type="entry name" value="DUF6197"/>
    <property type="match status" value="1"/>
</dbReference>
<dbReference type="Proteomes" id="UP000037274">
    <property type="component" value="Unassembled WGS sequence"/>
</dbReference>
<evidence type="ECO:0000313" key="1">
    <source>
        <dbReference type="EMBL" id="KMS71745.1"/>
    </source>
</evidence>
<comment type="caution">
    <text evidence="1">The sequence shown here is derived from an EMBL/GenBank/DDBJ whole genome shotgun (WGS) entry which is preliminary data.</text>
</comment>
<gene>
    <name evidence="1" type="ORF">ACH49_24250</name>
</gene>
<keyword evidence="2" id="KW-1185">Reference proteome</keyword>
<evidence type="ECO:0000313" key="2">
    <source>
        <dbReference type="Proteomes" id="UP000037274"/>
    </source>
</evidence>
<organism evidence="1 2">
    <name type="scientific">Streptomyces leeuwenhoekii</name>
    <dbReference type="NCBI Taxonomy" id="1437453"/>
    <lineage>
        <taxon>Bacteria</taxon>
        <taxon>Bacillati</taxon>
        <taxon>Actinomycetota</taxon>
        <taxon>Actinomycetes</taxon>
        <taxon>Kitasatosporales</taxon>
        <taxon>Streptomycetaceae</taxon>
        <taxon>Streptomyces</taxon>
    </lineage>
</organism>
<sequence>MTDTLTRTSPFTSDIVTEAALAETQRSTNFWVGPSGETISGAETADYLDTLRELLEKRGWVRSEQHDDPQAPELDESQSVKAMLLTLWRYARDLLAPDSGPLTLFGGRVAVDDGADADSVAFRVLDALVAGLTGVRTAQATAWAGRKGRTWGEVRDLLNAAASFARTHGPS</sequence>
<proteinExistence type="predicted"/>
<dbReference type="InterPro" id="IPR045677">
    <property type="entry name" value="DUF6197"/>
</dbReference>
<reference evidence="1 2" key="1">
    <citation type="submission" date="2015-06" db="EMBL/GenBank/DDBJ databases">
        <title>Draft genome sequence of Streptomyces leeuwenhoekii C58, which produces the novel lasso peptide, chaxapeptin.</title>
        <authorList>
            <person name="Yi Y."/>
            <person name="Hai D."/>
            <person name="Jaspars M."/>
            <person name="Sheng H."/>
            <person name="Rateb M.E."/>
            <person name="Bull A."/>
            <person name="Goodfellow M."/>
            <person name="Asenjo J.A."/>
            <person name="Ebel R."/>
        </authorList>
    </citation>
    <scope>NUCLEOTIDE SEQUENCE [LARGE SCALE GENOMIC DNA]</scope>
    <source>
        <strain evidence="1 2">C58</strain>
    </source>
</reference>
<dbReference type="RefSeq" id="WP_048573933.1">
    <property type="nucleotide sequence ID" value="NZ_LFEH01000117.1"/>
</dbReference>
<name>A0ABR5HT68_STRLW</name>
<protein>
    <submittedName>
        <fullName evidence="1">Uncharacterized protein</fullName>
    </submittedName>
</protein>
<accession>A0ABR5HT68</accession>
<dbReference type="EMBL" id="LFEH01000117">
    <property type="protein sequence ID" value="KMS71745.1"/>
    <property type="molecule type" value="Genomic_DNA"/>
</dbReference>